<evidence type="ECO:0000259" key="5">
    <source>
        <dbReference type="PROSITE" id="PS50835"/>
    </source>
</evidence>
<dbReference type="Pfam" id="PF01981">
    <property type="entry name" value="PTH2"/>
    <property type="match status" value="1"/>
</dbReference>
<dbReference type="CDD" id="cd02430">
    <property type="entry name" value="PTH2"/>
    <property type="match status" value="1"/>
</dbReference>
<organism evidence="6 7">
    <name type="scientific">Hanseniaspora valbyensis NRRL Y-1626</name>
    <dbReference type="NCBI Taxonomy" id="766949"/>
    <lineage>
        <taxon>Eukaryota</taxon>
        <taxon>Fungi</taxon>
        <taxon>Dikarya</taxon>
        <taxon>Ascomycota</taxon>
        <taxon>Saccharomycotina</taxon>
        <taxon>Saccharomycetes</taxon>
        <taxon>Saccharomycodales</taxon>
        <taxon>Saccharomycodaceae</taxon>
        <taxon>Hanseniaspora</taxon>
    </lineage>
</organism>
<accession>A0A1B7TJQ0</accession>
<comment type="similarity">
    <text evidence="3">Belongs to the PTH2 family.</text>
</comment>
<dbReference type="AlphaFoldDB" id="A0A1B7TJQ0"/>
<dbReference type="OrthoDB" id="1733656at2759"/>
<evidence type="ECO:0000256" key="4">
    <source>
        <dbReference type="ARBA" id="ARBA00048707"/>
    </source>
</evidence>
<dbReference type="SUPFAM" id="SSF102462">
    <property type="entry name" value="Peptidyl-tRNA hydrolase II"/>
    <property type="match status" value="1"/>
</dbReference>
<dbReference type="GO" id="GO:0005829">
    <property type="term" value="C:cytosol"/>
    <property type="evidence" value="ECO:0007669"/>
    <property type="project" value="TreeGrafter"/>
</dbReference>
<dbReference type="EC" id="3.1.1.29" evidence="1"/>
<dbReference type="InterPro" id="IPR007110">
    <property type="entry name" value="Ig-like_dom"/>
</dbReference>
<dbReference type="NCBIfam" id="TIGR00283">
    <property type="entry name" value="arch_pth2"/>
    <property type="match status" value="1"/>
</dbReference>
<feature type="domain" description="Ig-like" evidence="5">
    <location>
        <begin position="48"/>
        <end position="144"/>
    </location>
</feature>
<dbReference type="Gene3D" id="3.40.1490.10">
    <property type="entry name" value="Bit1"/>
    <property type="match status" value="1"/>
</dbReference>
<dbReference type="FunFam" id="3.40.1490.10:FF:000001">
    <property type="entry name" value="Peptidyl-tRNA hydrolase 2"/>
    <property type="match status" value="1"/>
</dbReference>
<gene>
    <name evidence="6" type="ORF">HANVADRAFT_54459</name>
</gene>
<evidence type="ECO:0000256" key="3">
    <source>
        <dbReference type="ARBA" id="ARBA00038050"/>
    </source>
</evidence>
<evidence type="ECO:0000256" key="1">
    <source>
        <dbReference type="ARBA" id="ARBA00013260"/>
    </source>
</evidence>
<dbReference type="InterPro" id="IPR023476">
    <property type="entry name" value="Pep_tRNA_hydro_II_dom_sf"/>
</dbReference>
<dbReference type="PROSITE" id="PS50835">
    <property type="entry name" value="IG_LIKE"/>
    <property type="match status" value="1"/>
</dbReference>
<dbReference type="GO" id="GO:0004045">
    <property type="term" value="F:peptidyl-tRNA hydrolase activity"/>
    <property type="evidence" value="ECO:0007669"/>
    <property type="project" value="UniProtKB-EC"/>
</dbReference>
<comment type="caution">
    <text evidence="6">The sequence shown here is derived from an EMBL/GenBank/DDBJ whole genome shotgun (WGS) entry which is preliminary data.</text>
</comment>
<keyword evidence="2 6" id="KW-0378">Hydrolase</keyword>
<dbReference type="InterPro" id="IPR002833">
    <property type="entry name" value="PTH2"/>
</dbReference>
<reference evidence="7" key="1">
    <citation type="journal article" date="2016" name="Proc. Natl. Acad. Sci. U.S.A.">
        <title>Comparative genomics of biotechnologically important yeasts.</title>
        <authorList>
            <person name="Riley R."/>
            <person name="Haridas S."/>
            <person name="Wolfe K.H."/>
            <person name="Lopes M.R."/>
            <person name="Hittinger C.T."/>
            <person name="Goeker M."/>
            <person name="Salamov A.A."/>
            <person name="Wisecaver J.H."/>
            <person name="Long T.M."/>
            <person name="Calvey C.H."/>
            <person name="Aerts A.L."/>
            <person name="Barry K.W."/>
            <person name="Choi C."/>
            <person name="Clum A."/>
            <person name="Coughlan A.Y."/>
            <person name="Deshpande S."/>
            <person name="Douglass A.P."/>
            <person name="Hanson S.J."/>
            <person name="Klenk H.-P."/>
            <person name="LaButti K.M."/>
            <person name="Lapidus A."/>
            <person name="Lindquist E.A."/>
            <person name="Lipzen A.M."/>
            <person name="Meier-Kolthoff J.P."/>
            <person name="Ohm R.A."/>
            <person name="Otillar R.P."/>
            <person name="Pangilinan J.L."/>
            <person name="Peng Y."/>
            <person name="Rokas A."/>
            <person name="Rosa C.A."/>
            <person name="Scheuner C."/>
            <person name="Sibirny A.A."/>
            <person name="Slot J.C."/>
            <person name="Stielow J.B."/>
            <person name="Sun H."/>
            <person name="Kurtzman C.P."/>
            <person name="Blackwell M."/>
            <person name="Grigoriev I.V."/>
            <person name="Jeffries T.W."/>
        </authorList>
    </citation>
    <scope>NUCLEOTIDE SEQUENCE [LARGE SCALE GENOMIC DNA]</scope>
    <source>
        <strain evidence="7">NRRL Y-1626</strain>
    </source>
</reference>
<evidence type="ECO:0000313" key="7">
    <source>
        <dbReference type="Proteomes" id="UP000092321"/>
    </source>
</evidence>
<evidence type="ECO:0000313" key="6">
    <source>
        <dbReference type="EMBL" id="OBA28980.1"/>
    </source>
</evidence>
<dbReference type="Proteomes" id="UP000092321">
    <property type="component" value="Unassembled WGS sequence"/>
</dbReference>
<dbReference type="PANTHER" id="PTHR12649:SF11">
    <property type="entry name" value="PEPTIDYL-TRNA HYDROLASE 2, MITOCHONDRIAL"/>
    <property type="match status" value="1"/>
</dbReference>
<dbReference type="NCBIfam" id="NF003314">
    <property type="entry name" value="PRK04322.1"/>
    <property type="match status" value="1"/>
</dbReference>
<comment type="catalytic activity">
    <reaction evidence="4">
        <text>an N-acyl-L-alpha-aminoacyl-tRNA + H2O = an N-acyl-L-amino acid + a tRNA + H(+)</text>
        <dbReference type="Rhea" id="RHEA:54448"/>
        <dbReference type="Rhea" id="RHEA-COMP:10123"/>
        <dbReference type="Rhea" id="RHEA-COMP:13883"/>
        <dbReference type="ChEBI" id="CHEBI:15377"/>
        <dbReference type="ChEBI" id="CHEBI:15378"/>
        <dbReference type="ChEBI" id="CHEBI:59874"/>
        <dbReference type="ChEBI" id="CHEBI:78442"/>
        <dbReference type="ChEBI" id="CHEBI:138191"/>
        <dbReference type="EC" id="3.1.1.29"/>
    </reaction>
</comment>
<protein>
    <recommendedName>
        <fullName evidence="1">peptidyl-tRNA hydrolase</fullName>
        <ecNumber evidence="1">3.1.1.29</ecNumber>
    </recommendedName>
</protein>
<evidence type="ECO:0000256" key="2">
    <source>
        <dbReference type="ARBA" id="ARBA00022801"/>
    </source>
</evidence>
<dbReference type="EMBL" id="LXPE01000001">
    <property type="protein sequence ID" value="OBA28980.1"/>
    <property type="molecule type" value="Genomic_DNA"/>
</dbReference>
<proteinExistence type="inferred from homology"/>
<keyword evidence="7" id="KW-1185">Reference proteome</keyword>
<name>A0A1B7TJQ0_9ASCO</name>
<sequence>MNKYTTTTIVVTAIASFFFEYDSDEESDMESVDDFMNTKAQEFANLNDEVRLAICIRKDLQMTKGKTIAQSCHATLACFRSLNNSLNGPKLLEKWLQRGQAKITLQIKNEEHLQELWFKAKELGVMACPIRDAGRTQVEPGTITVIGIGPAPKSILDQITGDLKLY</sequence>
<dbReference type="PANTHER" id="PTHR12649">
    <property type="entry name" value="PEPTIDYL-TRNA HYDROLASE 2"/>
    <property type="match status" value="1"/>
</dbReference>